<feature type="domain" description="MmgE/PrpD N-terminal" evidence="2">
    <location>
        <begin position="1"/>
        <end position="70"/>
    </location>
</feature>
<dbReference type="Proteomes" id="UP000310066">
    <property type="component" value="Unassembled WGS sequence"/>
</dbReference>
<dbReference type="OrthoDB" id="10267976at2759"/>
<dbReference type="Gene3D" id="3.30.1330.120">
    <property type="entry name" value="2-methylcitrate dehydratase PrpD"/>
    <property type="match status" value="1"/>
</dbReference>
<reference evidence="4 5" key="1">
    <citation type="submission" date="2017-03" db="EMBL/GenBank/DDBJ databases">
        <title>Genomes of endolithic fungi from Antarctica.</title>
        <authorList>
            <person name="Coleine C."/>
            <person name="Masonjones S."/>
            <person name="Stajich J.E."/>
        </authorList>
    </citation>
    <scope>NUCLEOTIDE SEQUENCE [LARGE SCALE GENOMIC DNA]</scope>
    <source>
        <strain evidence="4 5">CCFEE 5311</strain>
    </source>
</reference>
<feature type="domain" description="MmgE/PrpD C-terminal" evidence="3">
    <location>
        <begin position="92"/>
        <end position="161"/>
    </location>
</feature>
<dbReference type="InterPro" id="IPR042183">
    <property type="entry name" value="MmgE/PrpD_sf_1"/>
</dbReference>
<organism evidence="4 5">
    <name type="scientific">Friedmanniomyces endolithicus</name>
    <dbReference type="NCBI Taxonomy" id="329885"/>
    <lineage>
        <taxon>Eukaryota</taxon>
        <taxon>Fungi</taxon>
        <taxon>Dikarya</taxon>
        <taxon>Ascomycota</taxon>
        <taxon>Pezizomycotina</taxon>
        <taxon>Dothideomycetes</taxon>
        <taxon>Dothideomycetidae</taxon>
        <taxon>Mycosphaerellales</taxon>
        <taxon>Teratosphaeriaceae</taxon>
        <taxon>Friedmanniomyces</taxon>
    </lineage>
</organism>
<sequence>MAFGLAGSKAAGSMQYLDNGSWNKRLHPGFAVHDAFMCVALAEAGVVGASRILEGTSGFLKAYTPSESVSLERLVGGLGEEWGWLGSSLKPYPACRMTHAFIELSGDMQTARAKGSTVSPDDIGSVELRMSPANYILVGDPTPNKRHPTNVIDAQFSAYFQLTDKISVKTDESMSGFGAKMSVQWIDGQLDSKEQQFPLGETEHPFTRDKVEEKFMALAVPR</sequence>
<dbReference type="GO" id="GO:0016829">
    <property type="term" value="F:lyase activity"/>
    <property type="evidence" value="ECO:0007669"/>
    <property type="project" value="InterPro"/>
</dbReference>
<dbReference type="PANTHER" id="PTHR16943:SF8">
    <property type="entry name" value="2-METHYLCITRATE DEHYDRATASE"/>
    <property type="match status" value="1"/>
</dbReference>
<dbReference type="EMBL" id="NAJP01000076">
    <property type="protein sequence ID" value="TKA34848.1"/>
    <property type="molecule type" value="Genomic_DNA"/>
</dbReference>
<protein>
    <recommendedName>
        <fullName evidence="6">MmgE/PrpD family protein</fullName>
    </recommendedName>
</protein>
<gene>
    <name evidence="4" type="ORF">B0A54_14061</name>
</gene>
<evidence type="ECO:0000259" key="3">
    <source>
        <dbReference type="Pfam" id="PF19305"/>
    </source>
</evidence>
<dbReference type="STRING" id="329885.A0A4U0UGZ1"/>
<dbReference type="AlphaFoldDB" id="A0A4U0UGZ1"/>
<name>A0A4U0UGZ1_9PEZI</name>
<evidence type="ECO:0000313" key="5">
    <source>
        <dbReference type="Proteomes" id="UP000310066"/>
    </source>
</evidence>
<comment type="similarity">
    <text evidence="1">Belongs to the PrpD family.</text>
</comment>
<dbReference type="Pfam" id="PF03972">
    <property type="entry name" value="MmgE_PrpD_N"/>
    <property type="match status" value="1"/>
</dbReference>
<dbReference type="InterPro" id="IPR005656">
    <property type="entry name" value="MmgE_PrpD"/>
</dbReference>
<dbReference type="Pfam" id="PF19305">
    <property type="entry name" value="MmgE_PrpD_C"/>
    <property type="match status" value="1"/>
</dbReference>
<dbReference type="InterPro" id="IPR036148">
    <property type="entry name" value="MmgE/PrpD_sf"/>
</dbReference>
<proteinExistence type="inferred from homology"/>
<dbReference type="InterPro" id="IPR042188">
    <property type="entry name" value="MmgE/PrpD_sf_2"/>
</dbReference>
<accession>A0A4U0UGZ1</accession>
<evidence type="ECO:0000256" key="1">
    <source>
        <dbReference type="ARBA" id="ARBA00006174"/>
    </source>
</evidence>
<dbReference type="InterPro" id="IPR045336">
    <property type="entry name" value="MmgE_PrpD_N"/>
</dbReference>
<dbReference type="Gene3D" id="1.10.4100.10">
    <property type="entry name" value="2-methylcitrate dehydratase PrpD"/>
    <property type="match status" value="1"/>
</dbReference>
<evidence type="ECO:0000259" key="2">
    <source>
        <dbReference type="Pfam" id="PF03972"/>
    </source>
</evidence>
<dbReference type="SUPFAM" id="SSF103378">
    <property type="entry name" value="2-methylcitrate dehydratase PrpD"/>
    <property type="match status" value="1"/>
</dbReference>
<evidence type="ECO:0000313" key="4">
    <source>
        <dbReference type="EMBL" id="TKA34848.1"/>
    </source>
</evidence>
<dbReference type="InterPro" id="IPR045337">
    <property type="entry name" value="MmgE_PrpD_C"/>
</dbReference>
<dbReference type="PANTHER" id="PTHR16943">
    <property type="entry name" value="2-METHYLCITRATE DEHYDRATASE-RELATED"/>
    <property type="match status" value="1"/>
</dbReference>
<comment type="caution">
    <text evidence="4">The sequence shown here is derived from an EMBL/GenBank/DDBJ whole genome shotgun (WGS) entry which is preliminary data.</text>
</comment>
<evidence type="ECO:0008006" key="6">
    <source>
        <dbReference type="Google" id="ProtNLM"/>
    </source>
</evidence>